<dbReference type="Pfam" id="PF00337">
    <property type="entry name" value="Gal-bind_lectin"/>
    <property type="match status" value="3"/>
</dbReference>
<organism evidence="4 5">
    <name type="scientific">Naja naja</name>
    <name type="common">Indian cobra</name>
    <dbReference type="NCBI Taxonomy" id="35670"/>
    <lineage>
        <taxon>Eukaryota</taxon>
        <taxon>Metazoa</taxon>
        <taxon>Chordata</taxon>
        <taxon>Craniata</taxon>
        <taxon>Vertebrata</taxon>
        <taxon>Euteleostomi</taxon>
        <taxon>Lepidosauria</taxon>
        <taxon>Squamata</taxon>
        <taxon>Bifurcata</taxon>
        <taxon>Unidentata</taxon>
        <taxon>Episquamata</taxon>
        <taxon>Toxicofera</taxon>
        <taxon>Serpentes</taxon>
        <taxon>Colubroidea</taxon>
        <taxon>Elapidae</taxon>
        <taxon>Elapinae</taxon>
        <taxon>Naja</taxon>
    </lineage>
</organism>
<dbReference type="PANTHER" id="PTHR11346:SF186">
    <property type="entry name" value="GALECTIN"/>
    <property type="match status" value="1"/>
</dbReference>
<dbReference type="GO" id="GO:0005634">
    <property type="term" value="C:nucleus"/>
    <property type="evidence" value="ECO:0007669"/>
    <property type="project" value="TreeGrafter"/>
</dbReference>
<dbReference type="OrthoDB" id="6251307at2759"/>
<dbReference type="PROSITE" id="PS51304">
    <property type="entry name" value="GALECTIN"/>
    <property type="match status" value="1"/>
</dbReference>
<dbReference type="SMART" id="SM00908">
    <property type="entry name" value="Gal-bind_lectin"/>
    <property type="match status" value="2"/>
</dbReference>
<dbReference type="GO" id="GO:0005829">
    <property type="term" value="C:cytosol"/>
    <property type="evidence" value="ECO:0007669"/>
    <property type="project" value="TreeGrafter"/>
</dbReference>
<dbReference type="Ensembl" id="ENSNNAT00000024001.1">
    <property type="protein sequence ID" value="ENSNNAP00000022896.1"/>
    <property type="gene ID" value="ENSNNAG00000015097.1"/>
</dbReference>
<keyword evidence="5" id="KW-1185">Reference proteome</keyword>
<accession>A0A8C6Y2B3</accession>
<reference evidence="4" key="1">
    <citation type="submission" date="2025-08" db="UniProtKB">
        <authorList>
            <consortium name="Ensembl"/>
        </authorList>
    </citation>
    <scope>IDENTIFICATION</scope>
</reference>
<evidence type="ECO:0000256" key="1">
    <source>
        <dbReference type="ARBA" id="ARBA00022734"/>
    </source>
</evidence>
<sequence length="346" mass="38444">MEPHSLSAVHLPPRIQTPTGACQDVYLNSDIGGDYFFLLFIPQCVPFCSPIFGGLCEGKKVLIQAMGGGVWCSRFSVNLVCANGDIAFHFNPRFDEGNVIVCNTQEKGCWGPEERTSPMLFQRGVSVNGSQFIDYQHRLPMNLVQTLQIKGDVSLSCINFTGGFVSIANRLSNLQVKFASMDFVTSVAGNRSFCTGAWMMLASMVIRRLQENYQTQKAPSNPPSLYSSPSSPAKPHSLLALMIFHVNLKNILLGNIALHVNPRFKERALVRNSFINGAWGSEERNIAFLPFCPGQAFQVRGITYLENCYQMLVNGQLKFEYIHRIPPSQVDQLEIAGDVTLSCVQY</sequence>
<dbReference type="OMA" id="TYLENCY"/>
<dbReference type="GO" id="GO:0010628">
    <property type="term" value="P:positive regulation of gene expression"/>
    <property type="evidence" value="ECO:0007669"/>
    <property type="project" value="TreeGrafter"/>
</dbReference>
<dbReference type="Proteomes" id="UP000694559">
    <property type="component" value="Unplaced"/>
</dbReference>
<dbReference type="GO" id="GO:0030246">
    <property type="term" value="F:carbohydrate binding"/>
    <property type="evidence" value="ECO:0007669"/>
    <property type="project" value="UniProtKB-UniRule"/>
</dbReference>
<evidence type="ECO:0000256" key="2">
    <source>
        <dbReference type="RuleBase" id="RU102079"/>
    </source>
</evidence>
<dbReference type="GO" id="GO:2000562">
    <property type="term" value="P:negative regulation of CD4-positive, alpha-beta T cell proliferation"/>
    <property type="evidence" value="ECO:0007669"/>
    <property type="project" value="TreeGrafter"/>
</dbReference>
<dbReference type="GO" id="GO:0016936">
    <property type="term" value="F:galactoside binding"/>
    <property type="evidence" value="ECO:0007669"/>
    <property type="project" value="TreeGrafter"/>
</dbReference>
<evidence type="ECO:0000259" key="3">
    <source>
        <dbReference type="PROSITE" id="PS51304"/>
    </source>
</evidence>
<feature type="domain" description="Galectin" evidence="3">
    <location>
        <begin position="47"/>
        <end position="346"/>
    </location>
</feature>
<keyword evidence="1 2" id="KW-0430">Lectin</keyword>
<dbReference type="GeneTree" id="ENSGT00940000162258"/>
<dbReference type="GO" id="GO:0032689">
    <property type="term" value="P:negative regulation of type II interferon production"/>
    <property type="evidence" value="ECO:0007669"/>
    <property type="project" value="TreeGrafter"/>
</dbReference>
<reference evidence="4" key="2">
    <citation type="submission" date="2025-09" db="UniProtKB">
        <authorList>
            <consortium name="Ensembl"/>
        </authorList>
    </citation>
    <scope>IDENTIFICATION</scope>
</reference>
<dbReference type="PANTHER" id="PTHR11346">
    <property type="entry name" value="GALECTIN"/>
    <property type="match status" value="1"/>
</dbReference>
<evidence type="ECO:0000313" key="4">
    <source>
        <dbReference type="Ensembl" id="ENSNNAP00000022896.1"/>
    </source>
</evidence>
<evidence type="ECO:0000313" key="5">
    <source>
        <dbReference type="Proteomes" id="UP000694559"/>
    </source>
</evidence>
<proteinExistence type="predicted"/>
<dbReference type="SUPFAM" id="SSF49899">
    <property type="entry name" value="Concanavalin A-like lectins/glucanases"/>
    <property type="match status" value="2"/>
</dbReference>
<dbReference type="SMART" id="SM00276">
    <property type="entry name" value="GLECT"/>
    <property type="match status" value="2"/>
</dbReference>
<dbReference type="InterPro" id="IPR001079">
    <property type="entry name" value="Galectin_CRD"/>
</dbReference>
<dbReference type="InterPro" id="IPR013320">
    <property type="entry name" value="ConA-like_dom_sf"/>
</dbReference>
<dbReference type="CDD" id="cd00070">
    <property type="entry name" value="GLECT"/>
    <property type="match status" value="2"/>
</dbReference>
<name>A0A8C6Y2B3_NAJNA</name>
<dbReference type="InterPro" id="IPR044156">
    <property type="entry name" value="Galectin-like"/>
</dbReference>
<protein>
    <recommendedName>
        <fullName evidence="2">Galectin</fullName>
    </recommendedName>
</protein>
<dbReference type="Gene3D" id="2.60.120.200">
    <property type="match status" value="2"/>
</dbReference>
<dbReference type="AlphaFoldDB" id="A0A8C6Y2B3"/>